<dbReference type="InterPro" id="IPR029044">
    <property type="entry name" value="Nucleotide-diphossugar_trans"/>
</dbReference>
<feature type="domain" description="Glycosyltransferase 2-like" evidence="1">
    <location>
        <begin position="15"/>
        <end position="119"/>
    </location>
</feature>
<accession>A0A517T017</accession>
<reference evidence="2 3" key="1">
    <citation type="submission" date="2019-02" db="EMBL/GenBank/DDBJ databases">
        <title>Deep-cultivation of Planctomycetes and their phenomic and genomic characterization uncovers novel biology.</title>
        <authorList>
            <person name="Wiegand S."/>
            <person name="Jogler M."/>
            <person name="Boedeker C."/>
            <person name="Pinto D."/>
            <person name="Vollmers J."/>
            <person name="Rivas-Marin E."/>
            <person name="Kohn T."/>
            <person name="Peeters S.H."/>
            <person name="Heuer A."/>
            <person name="Rast P."/>
            <person name="Oberbeckmann S."/>
            <person name="Bunk B."/>
            <person name="Jeske O."/>
            <person name="Meyerdierks A."/>
            <person name="Storesund J.E."/>
            <person name="Kallscheuer N."/>
            <person name="Luecker S."/>
            <person name="Lage O.M."/>
            <person name="Pohl T."/>
            <person name="Merkel B.J."/>
            <person name="Hornburger P."/>
            <person name="Mueller R.-W."/>
            <person name="Bruemmer F."/>
            <person name="Labrenz M."/>
            <person name="Spormann A.M."/>
            <person name="Op den Camp H."/>
            <person name="Overmann J."/>
            <person name="Amann R."/>
            <person name="Jetten M.S.M."/>
            <person name="Mascher T."/>
            <person name="Medema M.H."/>
            <person name="Devos D.P."/>
            <person name="Kaster A.-K."/>
            <person name="Ovreas L."/>
            <person name="Rohde M."/>
            <person name="Galperin M.Y."/>
            <person name="Jogler C."/>
        </authorList>
    </citation>
    <scope>NUCLEOTIDE SEQUENCE [LARGE SCALE GENOMIC DNA]</scope>
    <source>
        <strain evidence="2 3">SV_7m_r</strain>
    </source>
</reference>
<dbReference type="PANTHER" id="PTHR43685">
    <property type="entry name" value="GLYCOSYLTRANSFERASE"/>
    <property type="match status" value="1"/>
</dbReference>
<dbReference type="InterPro" id="IPR001173">
    <property type="entry name" value="Glyco_trans_2-like"/>
</dbReference>
<protein>
    <submittedName>
        <fullName evidence="2">Chondroitin synthase</fullName>
    </submittedName>
</protein>
<evidence type="ECO:0000313" key="3">
    <source>
        <dbReference type="Proteomes" id="UP000315003"/>
    </source>
</evidence>
<evidence type="ECO:0000313" key="2">
    <source>
        <dbReference type="EMBL" id="QDT61740.1"/>
    </source>
</evidence>
<proteinExistence type="predicted"/>
<name>A0A517T017_9BACT</name>
<evidence type="ECO:0000259" key="1">
    <source>
        <dbReference type="Pfam" id="PF00535"/>
    </source>
</evidence>
<dbReference type="RefSeq" id="WP_419187651.1">
    <property type="nucleotide sequence ID" value="NZ_CP036272.1"/>
</dbReference>
<dbReference type="Proteomes" id="UP000315003">
    <property type="component" value="Chromosome"/>
</dbReference>
<organism evidence="2 3">
    <name type="scientific">Stieleria bergensis</name>
    <dbReference type="NCBI Taxonomy" id="2528025"/>
    <lineage>
        <taxon>Bacteria</taxon>
        <taxon>Pseudomonadati</taxon>
        <taxon>Planctomycetota</taxon>
        <taxon>Planctomycetia</taxon>
        <taxon>Pirellulales</taxon>
        <taxon>Pirellulaceae</taxon>
        <taxon>Stieleria</taxon>
    </lineage>
</organism>
<dbReference type="AlphaFoldDB" id="A0A517T017"/>
<dbReference type="Pfam" id="PF00535">
    <property type="entry name" value="Glycos_transf_2"/>
    <property type="match status" value="1"/>
</dbReference>
<sequence>MPATIKIDTAKPRISVIITTYNAPEELWLVLLGYEQQTSRDFEILIADDGSDERTQQVIDRFRSVSSLHVKHVWHEDNGFAKCKILNTAVKQAVSDYLLFTDGDCIPRADFVAVHLQEARPGWFLSGTYNNIPSSFKSLIGEQEVISGEAFKLSWLRKHGLEFSPKCLRLIKSYSLRLLLNSLTTTQPTWNGCNVSGWKSDVVAVNGYDERMRYGGLDRELGLRLNNLGIRGKQIRFKAICLHVDHERGYMNEEDLKRNLAIRQATIETKSTHTDFGIRRAA</sequence>
<gene>
    <name evidence="2" type="primary">kfoC_3</name>
    <name evidence="2" type="ORF">SV7mr_42800</name>
</gene>
<keyword evidence="3" id="KW-1185">Reference proteome</keyword>
<dbReference type="EMBL" id="CP036272">
    <property type="protein sequence ID" value="QDT61740.1"/>
    <property type="molecule type" value="Genomic_DNA"/>
</dbReference>
<dbReference type="Gene3D" id="3.90.550.10">
    <property type="entry name" value="Spore Coat Polysaccharide Biosynthesis Protein SpsA, Chain A"/>
    <property type="match status" value="1"/>
</dbReference>
<dbReference type="SUPFAM" id="SSF53448">
    <property type="entry name" value="Nucleotide-diphospho-sugar transferases"/>
    <property type="match status" value="1"/>
</dbReference>
<dbReference type="InterPro" id="IPR050834">
    <property type="entry name" value="Glycosyltransf_2"/>
</dbReference>
<dbReference type="CDD" id="cd06420">
    <property type="entry name" value="GT2_Chondriotin_Pol_N"/>
    <property type="match status" value="1"/>
</dbReference>
<dbReference type="PANTHER" id="PTHR43685:SF3">
    <property type="entry name" value="SLR2126 PROTEIN"/>
    <property type="match status" value="1"/>
</dbReference>